<dbReference type="Proteomes" id="UP000001054">
    <property type="component" value="Plasmid pNGR234b"/>
</dbReference>
<reference evidence="1 2" key="2">
    <citation type="journal article" date="2009" name="Appl. Environ. Microbiol.">
        <title>Rhizobium sp. strain NGR234 possesses a remarkable number of secretion systems.</title>
        <authorList>
            <person name="Schmeisser C."/>
            <person name="Liesegang H."/>
            <person name="Krysciak D."/>
            <person name="Bakkou N."/>
            <person name="Le Quere A."/>
            <person name="Wollherr A."/>
            <person name="Heinemeyer I."/>
            <person name="Morgenstern B."/>
            <person name="Pommerening-Roeser A."/>
            <person name="Flores M."/>
            <person name="Palacios R."/>
            <person name="Brenner S."/>
            <person name="Gottschalk G."/>
            <person name="Schmitz R.A."/>
            <person name="Broughton W.J."/>
            <person name="Perret X."/>
            <person name="Strittmatter A.W."/>
            <person name="Streit W.R."/>
        </authorList>
    </citation>
    <scope>NUCLEOTIDE SEQUENCE [LARGE SCALE GENOMIC DNA]</scope>
    <source>
        <strain evidence="2">NBRC 101917 / NGR234</strain>
    </source>
</reference>
<dbReference type="OrthoDB" id="8431291at2"/>
<dbReference type="HOGENOM" id="CLU_2809505_0_0_5"/>
<protein>
    <submittedName>
        <fullName evidence="1">Uncharacterized protein</fullName>
    </submittedName>
</protein>
<evidence type="ECO:0000313" key="2">
    <source>
        <dbReference type="Proteomes" id="UP000001054"/>
    </source>
</evidence>
<organism evidence="1 2">
    <name type="scientific">Sinorhizobium fredii (strain NBRC 101917 / NGR234)</name>
    <dbReference type="NCBI Taxonomy" id="394"/>
    <lineage>
        <taxon>Bacteria</taxon>
        <taxon>Pseudomonadati</taxon>
        <taxon>Pseudomonadota</taxon>
        <taxon>Alphaproteobacteria</taxon>
        <taxon>Hyphomicrobiales</taxon>
        <taxon>Rhizobiaceae</taxon>
        <taxon>Sinorhizobium/Ensifer group</taxon>
        <taxon>Sinorhizobium</taxon>
    </lineage>
</organism>
<dbReference type="KEGG" id="rhi:NGR_b18210"/>
<proteinExistence type="predicted"/>
<geneLocation type="plasmid" evidence="2">
    <name>sym pNGR234b</name>
</geneLocation>
<reference evidence="2" key="1">
    <citation type="journal article" date="2004" name="J. Bacteriol.">
        <title>An evolutionary hot spot: the pNGR234b replicon of Rhizobium sp. strain NGR234.</title>
        <authorList>
            <person name="Streit W.R."/>
            <person name="Schmitz R.A."/>
            <person name="Perret X."/>
            <person name="Staehelin C."/>
            <person name="Deakin W.J."/>
            <person name="Raasch C."/>
            <person name="Liesegang H."/>
            <person name="Broughton W.J."/>
        </authorList>
    </citation>
    <scope>NUCLEOTIDE SEQUENCE [LARGE SCALE GENOMIC DNA]</scope>
    <source>
        <strain evidence="2">NBRC 101917 / NGR234</strain>
    </source>
</reference>
<name>C3KLI5_SINFN</name>
<evidence type="ECO:0000313" key="1">
    <source>
        <dbReference type="EMBL" id="ACP23271.1"/>
    </source>
</evidence>
<sequence length="67" mass="7338">MVVNDEGSKPAPRHRLASGVFLVFSEGWLASLRKELALPAKAGGMVHRTIKAAKIGYRRPLRAARRA</sequence>
<dbReference type="AlphaFoldDB" id="C3KLI5"/>
<keyword evidence="1" id="KW-0614">Plasmid</keyword>
<dbReference type="EMBL" id="CP000874">
    <property type="protein sequence ID" value="ACP23271.1"/>
    <property type="molecule type" value="Genomic_DNA"/>
</dbReference>
<keyword evidence="2" id="KW-1185">Reference proteome</keyword>
<gene>
    <name evidence="1" type="ordered locus">NGR_b18210</name>
</gene>
<accession>C3KLI5</accession>